<gene>
    <name evidence="2" type="ORF">GCM10022409_41760</name>
</gene>
<reference evidence="3" key="1">
    <citation type="journal article" date="2019" name="Int. J. Syst. Evol. Microbiol.">
        <title>The Global Catalogue of Microorganisms (GCM) 10K type strain sequencing project: providing services to taxonomists for standard genome sequencing and annotation.</title>
        <authorList>
            <consortium name="The Broad Institute Genomics Platform"/>
            <consortium name="The Broad Institute Genome Sequencing Center for Infectious Disease"/>
            <person name="Wu L."/>
            <person name="Ma J."/>
        </authorList>
    </citation>
    <scope>NUCLEOTIDE SEQUENCE [LARGE SCALE GENOMIC DNA]</scope>
    <source>
        <strain evidence="3">JCM 17225</strain>
    </source>
</reference>
<evidence type="ECO:0008006" key="4">
    <source>
        <dbReference type="Google" id="ProtNLM"/>
    </source>
</evidence>
<accession>A0ABP7URB4</accession>
<dbReference type="Proteomes" id="UP001501469">
    <property type="component" value="Unassembled WGS sequence"/>
</dbReference>
<dbReference type="RefSeq" id="WP_345058520.1">
    <property type="nucleotide sequence ID" value="NZ_BAABDK010000032.1"/>
</dbReference>
<name>A0ABP7URB4_9BACT</name>
<feature type="signal peptide" evidence="1">
    <location>
        <begin position="1"/>
        <end position="21"/>
    </location>
</feature>
<feature type="chain" id="PRO_5045745811" description="DUF4369 domain-containing protein" evidence="1">
    <location>
        <begin position="22"/>
        <end position="239"/>
    </location>
</feature>
<comment type="caution">
    <text evidence="2">The sequence shown here is derived from an EMBL/GenBank/DDBJ whole genome shotgun (WGS) entry which is preliminary data.</text>
</comment>
<evidence type="ECO:0000256" key="1">
    <source>
        <dbReference type="SAM" id="SignalP"/>
    </source>
</evidence>
<dbReference type="EMBL" id="BAABDK010000032">
    <property type="protein sequence ID" value="GAA4050674.1"/>
    <property type="molecule type" value="Genomic_DNA"/>
</dbReference>
<organism evidence="2 3">
    <name type="scientific">Hymenobacter glaciei</name>
    <dbReference type="NCBI Taxonomy" id="877209"/>
    <lineage>
        <taxon>Bacteria</taxon>
        <taxon>Pseudomonadati</taxon>
        <taxon>Bacteroidota</taxon>
        <taxon>Cytophagia</taxon>
        <taxon>Cytophagales</taxon>
        <taxon>Hymenobacteraceae</taxon>
        <taxon>Hymenobacter</taxon>
    </lineage>
</organism>
<proteinExistence type="predicted"/>
<keyword evidence="1" id="KW-0732">Signal</keyword>
<evidence type="ECO:0000313" key="3">
    <source>
        <dbReference type="Proteomes" id="UP001501469"/>
    </source>
</evidence>
<evidence type="ECO:0000313" key="2">
    <source>
        <dbReference type="EMBL" id="GAA4050674.1"/>
    </source>
</evidence>
<protein>
    <recommendedName>
        <fullName evidence="4">DUF4369 domain-containing protein</fullName>
    </recommendedName>
</protein>
<sequence>MRSVLILLALVIAFTSGGCTSATESKGVNDVLAFYGGKVVYARGMSSSTEGKLQGQYYELKLSGVANKLSNHFSTFQLPASNCAYLFFHALSPTEKKTYAYIRVRIEAEGGGPTYAFASQDLALAERAMSLVTFAVEDLHTKKYDDFLNLGNPRVFTKQAIGKFKQNLAAIDQQYGPVKAFSLQGFKMVQHNFAKGPHQLIQLAGVLIREGKNTDFTFIIDPNASPKSKYLYGFRFSKE</sequence>
<dbReference type="PROSITE" id="PS51257">
    <property type="entry name" value="PROKAR_LIPOPROTEIN"/>
    <property type="match status" value="1"/>
</dbReference>
<keyword evidence="3" id="KW-1185">Reference proteome</keyword>